<evidence type="ECO:0000313" key="9">
    <source>
        <dbReference type="Proteomes" id="UP000018690"/>
    </source>
</evidence>
<dbReference type="SUPFAM" id="SSF102114">
    <property type="entry name" value="Radical SAM enzymes"/>
    <property type="match status" value="1"/>
</dbReference>
<dbReference type="SMART" id="SM00729">
    <property type="entry name" value="Elp3"/>
    <property type="match status" value="1"/>
</dbReference>
<dbReference type="SFLD" id="SFLDS00029">
    <property type="entry name" value="Radical_SAM"/>
    <property type="match status" value="1"/>
</dbReference>
<dbReference type="SFLD" id="SFLDG01067">
    <property type="entry name" value="SPASM/twitch_domain_containing"/>
    <property type="match status" value="1"/>
</dbReference>
<reference evidence="8 9" key="1">
    <citation type="submission" date="2013-10" db="EMBL/GenBank/DDBJ databases">
        <title>The Genome Sequence of Ruminococcus gnavus CC55_001C.</title>
        <authorList>
            <consortium name="The Broad Institute Genomics Platform"/>
            <person name="Earl A."/>
            <person name="Allen-Vercoe E."/>
            <person name="Daigneault M."/>
            <person name="Young S.K."/>
            <person name="Zeng Q."/>
            <person name="Gargeya S."/>
            <person name="Fitzgerald M."/>
            <person name="Abouelleil A."/>
            <person name="Alvarado L."/>
            <person name="Chapman S.B."/>
            <person name="Gainer-Dewar J."/>
            <person name="Goldberg J."/>
            <person name="Griggs A."/>
            <person name="Gujja S."/>
            <person name="Hansen M."/>
            <person name="Howarth C."/>
            <person name="Imamovic A."/>
            <person name="Ireland A."/>
            <person name="Larimer J."/>
            <person name="McCowan C."/>
            <person name="Murphy C."/>
            <person name="Pearson M."/>
            <person name="Poon T.W."/>
            <person name="Priest M."/>
            <person name="Roberts A."/>
            <person name="Saif S."/>
            <person name="Shea T."/>
            <person name="Sykes S."/>
            <person name="Wortman J."/>
            <person name="Nusbaum C."/>
            <person name="Birren B."/>
        </authorList>
    </citation>
    <scope>NUCLEOTIDE SEQUENCE [LARGE SCALE GENOMIC DNA]</scope>
    <source>
        <strain evidence="8 9">CC55_001C</strain>
    </source>
</reference>
<evidence type="ECO:0000256" key="6">
    <source>
        <dbReference type="ARBA" id="ARBA00023014"/>
    </source>
</evidence>
<dbReference type="GO" id="GO:0016491">
    <property type="term" value="F:oxidoreductase activity"/>
    <property type="evidence" value="ECO:0007669"/>
    <property type="project" value="InterPro"/>
</dbReference>
<dbReference type="InterPro" id="IPR013785">
    <property type="entry name" value="Aldolase_TIM"/>
</dbReference>
<dbReference type="InterPro" id="IPR023867">
    <property type="entry name" value="Sulphatase_maturase_rSAM"/>
</dbReference>
<gene>
    <name evidence="8" type="ORF">HMPREF1201_00954</name>
</gene>
<dbReference type="EMBL" id="AZJF01000001">
    <property type="protein sequence ID" value="ETD20949.1"/>
    <property type="molecule type" value="Genomic_DNA"/>
</dbReference>
<evidence type="ECO:0000256" key="1">
    <source>
        <dbReference type="ARBA" id="ARBA00001966"/>
    </source>
</evidence>
<dbReference type="SFLD" id="SFLDG01386">
    <property type="entry name" value="main_SPASM_domain-containing"/>
    <property type="match status" value="1"/>
</dbReference>
<evidence type="ECO:0000256" key="2">
    <source>
        <dbReference type="ARBA" id="ARBA00022485"/>
    </source>
</evidence>
<dbReference type="InterPro" id="IPR058240">
    <property type="entry name" value="rSAM_sf"/>
</dbReference>
<feature type="domain" description="Radical SAM core" evidence="7">
    <location>
        <begin position="52"/>
        <end position="271"/>
    </location>
</feature>
<dbReference type="Pfam" id="PF04055">
    <property type="entry name" value="Radical_SAM"/>
    <property type="match status" value="1"/>
</dbReference>
<evidence type="ECO:0000313" key="8">
    <source>
        <dbReference type="EMBL" id="ETD20949.1"/>
    </source>
</evidence>
<keyword evidence="2" id="KW-0004">4Fe-4S</keyword>
<protein>
    <recommendedName>
        <fullName evidence="7">Radical SAM core domain-containing protein</fullName>
    </recommendedName>
</protein>
<dbReference type="PANTHER" id="PTHR43273:SF8">
    <property type="entry name" value="RADICAL SAM DOMAIN PROTEIN"/>
    <property type="match status" value="1"/>
</dbReference>
<evidence type="ECO:0000259" key="7">
    <source>
        <dbReference type="PROSITE" id="PS51918"/>
    </source>
</evidence>
<dbReference type="PROSITE" id="PS01305">
    <property type="entry name" value="MOAA_NIFB_PQQE"/>
    <property type="match status" value="1"/>
</dbReference>
<keyword evidence="3" id="KW-0949">S-adenosyl-L-methionine</keyword>
<dbReference type="AlphaFoldDB" id="A0A829NPX0"/>
<dbReference type="GO" id="GO:0032324">
    <property type="term" value="P:molybdopterin cofactor biosynthetic process"/>
    <property type="evidence" value="ECO:0007669"/>
    <property type="project" value="UniProtKB-ARBA"/>
</dbReference>
<dbReference type="InterPro" id="IPR007197">
    <property type="entry name" value="rSAM"/>
</dbReference>
<dbReference type="Gene3D" id="3.20.20.70">
    <property type="entry name" value="Aldolase class I"/>
    <property type="match status" value="1"/>
</dbReference>
<dbReference type="GO" id="GO:0051539">
    <property type="term" value="F:4 iron, 4 sulfur cluster binding"/>
    <property type="evidence" value="ECO:0007669"/>
    <property type="project" value="UniProtKB-KW"/>
</dbReference>
<keyword evidence="4" id="KW-0479">Metal-binding</keyword>
<dbReference type="GO" id="GO:0046872">
    <property type="term" value="F:metal ion binding"/>
    <property type="evidence" value="ECO:0007669"/>
    <property type="project" value="UniProtKB-KW"/>
</dbReference>
<keyword evidence="9" id="KW-1185">Reference proteome</keyword>
<comment type="caution">
    <text evidence="8">The sequence shown here is derived from an EMBL/GenBank/DDBJ whole genome shotgun (WGS) entry which is preliminary data.</text>
</comment>
<sequence>MRMLVKSFVLQNVKYIFDGNSLELFRVINEDDISTYMAQNDTSICKKQVVNGNSISKVVLNVSNKCNLRCKYCYADGGQYASKKDELMSMQTLKDIIAELHSKGIKRIGVVSFFGGEPLLNYPLIKSGIELFNNTFEIRNYEIVTNAWYLNEENITFFKENHVNLAISIDGPQDITDLLRGKGSYAKVLESLHTAKQLGYYNIECSATYTKYHEELGYTYDDINKYFNKMGIKATISRVISENRNMKPTYRPTKEEIRNDIRESARKIYDNQVTGVINPYLYQTLMSLTFGTRSINYCDDLMGDFSIDYDYDGKKYNCFHFWGDKKYAVKEEKLCNDNIQVVNDKDNNVVCKMCWAKYLCKICTASIMQNTMKWPVMNSGECSDRNIFEMCIECIIEYHLEEKVKQLTDNFVRNFIHYQ</sequence>
<proteinExistence type="predicted"/>
<keyword evidence="6" id="KW-0411">Iron-sulfur</keyword>
<dbReference type="SFLD" id="SFLDG01384">
    <property type="entry name" value="thioether_bond_formation_requi"/>
    <property type="match status" value="1"/>
</dbReference>
<dbReference type="PROSITE" id="PS51918">
    <property type="entry name" value="RADICAL_SAM"/>
    <property type="match status" value="1"/>
</dbReference>
<accession>A0A829NPX0</accession>
<evidence type="ECO:0000256" key="5">
    <source>
        <dbReference type="ARBA" id="ARBA00023004"/>
    </source>
</evidence>
<dbReference type="InterPro" id="IPR000385">
    <property type="entry name" value="MoaA_NifB_PqqE_Fe-S-bd_CS"/>
</dbReference>
<dbReference type="RefSeq" id="WP_009245997.1">
    <property type="nucleotide sequence ID" value="NZ_KI669414.1"/>
</dbReference>
<dbReference type="InterPro" id="IPR006638">
    <property type="entry name" value="Elp3/MiaA/NifB-like_rSAM"/>
</dbReference>
<dbReference type="CDD" id="cd01335">
    <property type="entry name" value="Radical_SAM"/>
    <property type="match status" value="1"/>
</dbReference>
<evidence type="ECO:0000256" key="3">
    <source>
        <dbReference type="ARBA" id="ARBA00022691"/>
    </source>
</evidence>
<organism evidence="8 9">
    <name type="scientific">Mediterraneibacter gnavus (strain CC55_001C)</name>
    <dbReference type="NCBI Taxonomy" id="1073375"/>
    <lineage>
        <taxon>Bacteria</taxon>
        <taxon>Bacillati</taxon>
        <taxon>Bacillota</taxon>
        <taxon>Clostridia</taxon>
        <taxon>Lachnospirales</taxon>
        <taxon>Lachnospiraceae</taxon>
        <taxon>Mediterraneibacter</taxon>
    </lineage>
</organism>
<comment type="cofactor">
    <cofactor evidence="1">
        <name>[4Fe-4S] cluster</name>
        <dbReference type="ChEBI" id="CHEBI:49883"/>
    </cofactor>
</comment>
<dbReference type="Proteomes" id="UP000018690">
    <property type="component" value="Unassembled WGS sequence"/>
</dbReference>
<keyword evidence="5" id="KW-0408">Iron</keyword>
<name>A0A829NPX0_MEDG5</name>
<evidence type="ECO:0000256" key="4">
    <source>
        <dbReference type="ARBA" id="ARBA00022723"/>
    </source>
</evidence>
<dbReference type="PANTHER" id="PTHR43273">
    <property type="entry name" value="ANAEROBIC SULFATASE-MATURATING ENZYME HOMOLOG ASLB-RELATED"/>
    <property type="match status" value="1"/>
</dbReference>